<comment type="caution">
    <text evidence="8">The sequence shown here is derived from an EMBL/GenBank/DDBJ whole genome shotgun (WGS) entry which is preliminary data.</text>
</comment>
<dbReference type="Proteomes" id="UP001530293">
    <property type="component" value="Unassembled WGS sequence"/>
</dbReference>
<reference evidence="8 9" key="1">
    <citation type="submission" date="2024-10" db="EMBL/GenBank/DDBJ databases">
        <title>Updated reference genomes for cyclostephanoid diatoms.</title>
        <authorList>
            <person name="Roberts W.R."/>
            <person name="Alverson A.J."/>
        </authorList>
    </citation>
    <scope>NUCLEOTIDE SEQUENCE [LARGE SCALE GENOMIC DNA]</scope>
    <source>
        <strain evidence="8 9">AJA232-27</strain>
    </source>
</reference>
<dbReference type="SUPFAM" id="SSF52540">
    <property type="entry name" value="P-loop containing nucleoside triphosphate hydrolases"/>
    <property type="match status" value="2"/>
</dbReference>
<evidence type="ECO:0000256" key="1">
    <source>
        <dbReference type="ARBA" id="ARBA00005771"/>
    </source>
</evidence>
<organism evidence="8 9">
    <name type="scientific">Discostella pseudostelligera</name>
    <dbReference type="NCBI Taxonomy" id="259834"/>
    <lineage>
        <taxon>Eukaryota</taxon>
        <taxon>Sar</taxon>
        <taxon>Stramenopiles</taxon>
        <taxon>Ochrophyta</taxon>
        <taxon>Bacillariophyta</taxon>
        <taxon>Coscinodiscophyceae</taxon>
        <taxon>Thalassiosirophycidae</taxon>
        <taxon>Stephanodiscales</taxon>
        <taxon>Stephanodiscaceae</taxon>
        <taxon>Discostella</taxon>
    </lineage>
</organism>
<gene>
    <name evidence="8" type="ORF">ACHAWU_001883</name>
</gene>
<dbReference type="InterPro" id="IPR004853">
    <property type="entry name" value="Sugar_P_trans_dom"/>
</dbReference>
<dbReference type="SUPFAM" id="SSF51905">
    <property type="entry name" value="FAD/NAD(P)-binding domain"/>
    <property type="match status" value="1"/>
</dbReference>
<evidence type="ECO:0000256" key="3">
    <source>
        <dbReference type="SAM" id="MobiDB-lite"/>
    </source>
</evidence>
<dbReference type="InterPro" id="IPR036188">
    <property type="entry name" value="FAD/NAD-bd_sf"/>
</dbReference>
<feature type="transmembrane region" description="Helical" evidence="4">
    <location>
        <begin position="962"/>
        <end position="981"/>
    </location>
</feature>
<proteinExistence type="inferred from homology"/>
<feature type="transmembrane region" description="Helical" evidence="4">
    <location>
        <begin position="863"/>
        <end position="882"/>
    </location>
</feature>
<dbReference type="Gene3D" id="3.40.50.300">
    <property type="entry name" value="P-loop containing nucleotide triphosphate hydrolases"/>
    <property type="match status" value="2"/>
</dbReference>
<feature type="domain" description="Sugar phosphate transporter" evidence="7">
    <location>
        <begin position="749"/>
        <end position="1003"/>
    </location>
</feature>
<feature type="region of interest" description="Disordered" evidence="3">
    <location>
        <begin position="681"/>
        <end position="704"/>
    </location>
</feature>
<feature type="compositionally biased region" description="Low complexity" evidence="3">
    <location>
        <begin position="695"/>
        <end position="704"/>
    </location>
</feature>
<feature type="domain" description="Sulfotransferase" evidence="5">
    <location>
        <begin position="1320"/>
        <end position="1542"/>
    </location>
</feature>
<evidence type="ECO:0000313" key="8">
    <source>
        <dbReference type="EMBL" id="KAL3763823.1"/>
    </source>
</evidence>
<feature type="transmembrane region" description="Helical" evidence="4">
    <location>
        <begin position="894"/>
        <end position="913"/>
    </location>
</feature>
<feature type="compositionally biased region" description="Polar residues" evidence="3">
    <location>
        <begin position="630"/>
        <end position="660"/>
    </location>
</feature>
<keyword evidence="9" id="KW-1185">Reference proteome</keyword>
<dbReference type="Pfam" id="PF01593">
    <property type="entry name" value="Amino_oxidase"/>
    <property type="match status" value="1"/>
</dbReference>
<evidence type="ECO:0000256" key="4">
    <source>
        <dbReference type="SAM" id="Phobius"/>
    </source>
</evidence>
<evidence type="ECO:0000259" key="5">
    <source>
        <dbReference type="Pfam" id="PF00685"/>
    </source>
</evidence>
<feature type="transmembrane region" description="Helical" evidence="4">
    <location>
        <begin position="987"/>
        <end position="1006"/>
    </location>
</feature>
<feature type="transmembrane region" description="Helical" evidence="4">
    <location>
        <begin position="785"/>
        <end position="804"/>
    </location>
</feature>
<sequence length="1643" mass="181608">MAMQSTDDATDNKSDRLRVVVVGGGWAGYSFCESISHNNIIHGENNNKEVDILLLDASNQARGGLAGGYRSSKTDRPVEAGIHGFWREYRNTFDIMNGIEGVDVNKVLGDYSPSVLWSKNGKVATAPVLLQDEEDANATCNQPISAILHDLSEESIRRYIAALVPPPLDLPLLAKLDNKSKSSKDSKLTTIDLVSGIGLLGAWADFEQESRISWENYDTYPASLLFEKSGITPTLFEEMVSPLLHVLPMCPAYDCSAAAALSCFHVFALQSRGAFDVRWCRGSISEKIFDPWKSQLESRGVVIQGGARVALITKSSESGKFSIDICSMSGDVSDTIESDVVVLAVGATAAGKLASSSPAISSLPATANFDKLRGITCVAVRLFLKPNSFVTTNLRGGSYDKTQLPPDMAQVMSDSPISVCGAGIGGIAELEETGFCIYDLQRMHDEFSVDYYNTMNVEESNRVAVLEVDFYRAESFVDVDDEYIADLALRAVSAAFGTARIQSDDIVDSKVVRARNAVSHFAPNSALYSPDVKLGEGMYICGDWVDRTGHASWSTEKSVVTARQAASALSRDFGLVHSQCNIIPASKDTPQLSLLRQSTKVLRNVLPPKSLPPPRISRIVKMSIGSNMDSTGISVRSPSNVAKGRNNNNMEDVELGSSSHGHQRRLKAKDSDIEMTALISGNGDSTKSPIMSPRSANASASNSGEGAESSSLMKSLIASAMYSGCSVGMVLVNKSLASSYNHLIDGDLNILLVVFQAIAAVICVEFSKYVGWVEYPNFNLRTARLWAPVNILFCGMLFTGMTSLEHNSVPMVTVFKNITNIMTTIGDCIVFGASVEFLVIAAFGIMLAGAVMAARNDVTVTQIGLFWMLANCVCTSGYVLYLKYATKSVKLSKFGMVFYNNVLCTVFLLPVSMLNGELSTFLGTPAIHTMDYAVKNAFAGFVGFFLNFASLNCVAQTGPTTYAMIGSLNKVPIAVMGYFIFDNAISEETWTFITISLIGGILYTVATLRAGKRKSDGDVVVATGAKSGTTFMLYCVHQIRTKGTDTNDELYPDVSITTPWPDLRQSRTGSWSEQKDRYNTTILSDGRTMKYYWDHPSYPFRVFKSHYGPSELPVRKQGGKSIKYIAMVRNGIDVAASFTEFFSSHSEKFRSLWGGKCTISVDGGYLFLWIPSLVIIALTCLFSLIKGFPPNISDDSFDSDRPPAAVKIILPGEALDHLYFGYVKQWWPYRNDPNVMLMHYSNVRRDLRGHVDKIAKFLDVELSEDELDIITERCSIEHMKKVNKFNYLMPLNTDRGLWDAEKDTVINDGKLVNMGEIGRDGDVVVATGVKSGTTFMLYCTHQIRTRGTDTDDHLYPDVSISTPWPDLRQSRTGSWSEQKDRYNTTILSDGRKMKDVWDHPNYPFRIFKSHYGPPELPVRKKGGKRIKYIAMVRNGIDVAASYPPRNREESFDSDTPPTAARYLLPGGFLSEYYFGYVKKWWPYRNDDNVLLLHYSDVRRDLRRHVDMIAKFLGVDLSEEELDIVTERCSIEHMKKANKFNYLLPLNTDKGLWDVNKDTILNSGTLVNKGEIGRGRFNVRLSFHRNLLSVADVFILFLVALLIGSSIFSEKVVALWKKAEEDEFGHDPAMLKWARDGGEYPPVV</sequence>
<dbReference type="GO" id="GO:0016740">
    <property type="term" value="F:transferase activity"/>
    <property type="evidence" value="ECO:0007669"/>
    <property type="project" value="UniProtKB-KW"/>
</dbReference>
<feature type="transmembrane region" description="Helical" evidence="4">
    <location>
        <begin position="933"/>
        <end position="955"/>
    </location>
</feature>
<feature type="transmembrane region" description="Helical" evidence="4">
    <location>
        <begin position="825"/>
        <end position="851"/>
    </location>
</feature>
<keyword evidence="2" id="KW-0808">Transferase</keyword>
<feature type="domain" description="Sulfotransferase" evidence="5">
    <location>
        <begin position="1016"/>
        <end position="1288"/>
    </location>
</feature>
<dbReference type="Pfam" id="PF00685">
    <property type="entry name" value="Sulfotransfer_1"/>
    <property type="match status" value="2"/>
</dbReference>
<dbReference type="InterPro" id="IPR002937">
    <property type="entry name" value="Amino_oxidase"/>
</dbReference>
<dbReference type="PANTHER" id="PTHR11783">
    <property type="entry name" value="SULFOTRANSFERASE SULT"/>
    <property type="match status" value="1"/>
</dbReference>
<dbReference type="EMBL" id="JALLBG020000113">
    <property type="protein sequence ID" value="KAL3763823.1"/>
    <property type="molecule type" value="Genomic_DNA"/>
</dbReference>
<feature type="transmembrane region" description="Helical" evidence="4">
    <location>
        <begin position="1586"/>
        <end position="1607"/>
    </location>
</feature>
<feature type="transmembrane region" description="Helical" evidence="4">
    <location>
        <begin position="1166"/>
        <end position="1185"/>
    </location>
</feature>
<evidence type="ECO:0000313" key="9">
    <source>
        <dbReference type="Proteomes" id="UP001530293"/>
    </source>
</evidence>
<evidence type="ECO:0000259" key="7">
    <source>
        <dbReference type="Pfam" id="PF03151"/>
    </source>
</evidence>
<accession>A0ABD3MLT3</accession>
<comment type="similarity">
    <text evidence="1">Belongs to the sulfotransferase 1 family.</text>
</comment>
<keyword evidence="4" id="KW-1133">Transmembrane helix</keyword>
<feature type="domain" description="Amine oxidase" evidence="6">
    <location>
        <begin position="50"/>
        <end position="569"/>
    </location>
</feature>
<evidence type="ECO:0000256" key="2">
    <source>
        <dbReference type="ARBA" id="ARBA00022679"/>
    </source>
</evidence>
<feature type="region of interest" description="Disordered" evidence="3">
    <location>
        <begin position="630"/>
        <end position="667"/>
    </location>
</feature>
<dbReference type="InterPro" id="IPR000863">
    <property type="entry name" value="Sulfotransferase_dom"/>
</dbReference>
<name>A0ABD3MLT3_9STRA</name>
<keyword evidence="4" id="KW-0472">Membrane</keyword>
<evidence type="ECO:0000259" key="6">
    <source>
        <dbReference type="Pfam" id="PF01593"/>
    </source>
</evidence>
<dbReference type="Pfam" id="PF03151">
    <property type="entry name" value="TPT"/>
    <property type="match status" value="1"/>
</dbReference>
<keyword evidence="4" id="KW-0812">Transmembrane</keyword>
<protein>
    <submittedName>
        <fullName evidence="8">Uncharacterized protein</fullName>
    </submittedName>
</protein>
<dbReference type="InterPro" id="IPR027417">
    <property type="entry name" value="P-loop_NTPase"/>
</dbReference>